<reference evidence="4 5" key="1">
    <citation type="submission" date="2016-10" db="EMBL/GenBank/DDBJ databases">
        <authorList>
            <person name="de Groot N.N."/>
        </authorList>
    </citation>
    <scope>NUCLEOTIDE SEQUENCE [LARGE SCALE GENOMIC DNA]</scope>
    <source>
        <strain evidence="4 5">CGMCC 1.7005</strain>
    </source>
</reference>
<feature type="signal peptide" evidence="2">
    <location>
        <begin position="1"/>
        <end position="19"/>
    </location>
</feature>
<dbReference type="NCBIfam" id="TIGR04183">
    <property type="entry name" value="Por_Secre_tail"/>
    <property type="match status" value="1"/>
</dbReference>
<feature type="domain" description="Secretion system C-terminal sorting" evidence="3">
    <location>
        <begin position="159"/>
        <end position="227"/>
    </location>
</feature>
<proteinExistence type="predicted"/>
<evidence type="ECO:0000313" key="4">
    <source>
        <dbReference type="EMBL" id="SFT74676.1"/>
    </source>
</evidence>
<dbReference type="EMBL" id="FPAS01000003">
    <property type="protein sequence ID" value="SFT74676.1"/>
    <property type="molecule type" value="Genomic_DNA"/>
</dbReference>
<dbReference type="OrthoDB" id="1352686at2"/>
<dbReference type="Pfam" id="PF18962">
    <property type="entry name" value="Por_Secre_tail"/>
    <property type="match status" value="1"/>
</dbReference>
<keyword evidence="5" id="KW-1185">Reference proteome</keyword>
<feature type="chain" id="PRO_5014667238" evidence="2">
    <location>
        <begin position="20"/>
        <end position="228"/>
    </location>
</feature>
<organism evidence="4 5">
    <name type="scientific">Lishizhenia tianjinensis</name>
    <dbReference type="NCBI Taxonomy" id="477690"/>
    <lineage>
        <taxon>Bacteria</taxon>
        <taxon>Pseudomonadati</taxon>
        <taxon>Bacteroidota</taxon>
        <taxon>Flavobacteriia</taxon>
        <taxon>Flavobacteriales</taxon>
        <taxon>Crocinitomicaceae</taxon>
        <taxon>Lishizhenia</taxon>
    </lineage>
</organism>
<dbReference type="RefSeq" id="WP_090249217.1">
    <property type="nucleotide sequence ID" value="NZ_FPAS01000003.1"/>
</dbReference>
<evidence type="ECO:0000256" key="1">
    <source>
        <dbReference type="ARBA" id="ARBA00022729"/>
    </source>
</evidence>
<evidence type="ECO:0000256" key="2">
    <source>
        <dbReference type="SAM" id="SignalP"/>
    </source>
</evidence>
<evidence type="ECO:0000259" key="3">
    <source>
        <dbReference type="Pfam" id="PF18962"/>
    </source>
</evidence>
<name>A0A1I7AIB2_9FLAO</name>
<dbReference type="InterPro" id="IPR026444">
    <property type="entry name" value="Secre_tail"/>
</dbReference>
<dbReference type="Proteomes" id="UP000236454">
    <property type="component" value="Unassembled WGS sequence"/>
</dbReference>
<dbReference type="AlphaFoldDB" id="A0A1I7AIB2"/>
<gene>
    <name evidence="4" type="ORF">SAMN05216474_2120</name>
</gene>
<sequence length="228" mass="24810">MKIFYATAMALALSITALAQDFTYPIEQHWVATVTNPNFQGYDIDINTPSPEAIQYNWELISNTFPSAWSYSLCDYGGCAVGIPSSGSMNPISLSEAENGVKGWFKLNLTTGSTAGTGKVEIYVYDSNDYSRGDTVSWEISWDPQTAAIENNESTEISMFPNPANDQVTINGIGDYTATIYNSLGAEALSIEGKENTPFDVSSLESGVYIVAIKTSTDEVLTKRLVIK</sequence>
<accession>A0A1I7AIB2</accession>
<dbReference type="STRING" id="477690.SAMN05216474_2120"/>
<keyword evidence="1 2" id="KW-0732">Signal</keyword>
<protein>
    <submittedName>
        <fullName evidence="4">Por secretion system C-terminal sorting domain-containing protein</fullName>
    </submittedName>
</protein>
<evidence type="ECO:0000313" key="5">
    <source>
        <dbReference type="Proteomes" id="UP000236454"/>
    </source>
</evidence>